<sequence length="415" mass="44299">MPIFNYVATDAGGKETKGVIDAETEVMALSRIREMSLFPLQLTKQAAAAPGAQDKKGGILGGQIKIPFLSSRVSGKELTPFTRQLATLINAGLPLIRSLSVLMNQMKPSALKDIVMGIIVDVESGSSFGDALIKYPKVFSKVFIGMVKAGEAGGVLDKSLERLAEFAEKSAALRGKIKTAMTYPIIVVVVIVGIMAVIFRFVIPTFEEMFADMEMALPAPTRILIETSTFIREQAFLVPLTPIALIALYSLIQKTKGGGLAIDKGKLRIPLMGPLIRKIAVARFSRTLGTLVTSGVPILQALDTARETAGNLVISGAIKTAHDSVKAGETLAAPFEASNVFPPLVSSMISVGEETGNLDEMLLKVADTYDEEVDRAVEALSASLEPIMLVFMGIIVGFIVISLFVPLIQMAMAIA</sequence>
<evidence type="ECO:0000256" key="5">
    <source>
        <dbReference type="ARBA" id="ARBA00022692"/>
    </source>
</evidence>
<feature type="domain" description="Type II secretion system protein GspF" evidence="9">
    <location>
        <begin position="284"/>
        <end position="406"/>
    </location>
</feature>
<keyword evidence="5 8" id="KW-0812">Transmembrane</keyword>
<dbReference type="Proteomes" id="UP000266287">
    <property type="component" value="Unassembled WGS sequence"/>
</dbReference>
<dbReference type="PANTHER" id="PTHR30012">
    <property type="entry name" value="GENERAL SECRETION PATHWAY PROTEIN"/>
    <property type="match status" value="1"/>
</dbReference>
<evidence type="ECO:0000256" key="7">
    <source>
        <dbReference type="ARBA" id="ARBA00023136"/>
    </source>
</evidence>
<evidence type="ECO:0000313" key="10">
    <source>
        <dbReference type="EMBL" id="RII01089.1"/>
    </source>
</evidence>
<evidence type="ECO:0000256" key="3">
    <source>
        <dbReference type="ARBA" id="ARBA00022475"/>
    </source>
</evidence>
<evidence type="ECO:0000256" key="6">
    <source>
        <dbReference type="ARBA" id="ARBA00022989"/>
    </source>
</evidence>
<evidence type="ECO:0000256" key="8">
    <source>
        <dbReference type="SAM" id="Phobius"/>
    </source>
</evidence>
<accession>A0A399G061</accession>
<dbReference type="InterPro" id="IPR018076">
    <property type="entry name" value="T2SS_GspF_dom"/>
</dbReference>
<feature type="transmembrane region" description="Helical" evidence="8">
    <location>
        <begin position="389"/>
        <end position="414"/>
    </location>
</feature>
<feature type="transmembrane region" description="Helical" evidence="8">
    <location>
        <begin position="234"/>
        <end position="252"/>
    </location>
</feature>
<evidence type="ECO:0000256" key="2">
    <source>
        <dbReference type="ARBA" id="ARBA00005745"/>
    </source>
</evidence>
<organism evidence="10 11">
    <name type="scientific">candidate division NPL-UPA2 bacterium Unc8</name>
    <dbReference type="NCBI Taxonomy" id="1980939"/>
    <lineage>
        <taxon>Bacteria</taxon>
    </lineage>
</organism>
<dbReference type="InterPro" id="IPR003004">
    <property type="entry name" value="GspF/PilC"/>
</dbReference>
<protein>
    <submittedName>
        <fullName evidence="10">Type II secretion system F family protein</fullName>
    </submittedName>
</protein>
<keyword evidence="7 8" id="KW-0472">Membrane</keyword>
<dbReference type="Gene3D" id="1.20.81.30">
    <property type="entry name" value="Type II secretion system (T2SS), domain F"/>
    <property type="match status" value="2"/>
</dbReference>
<dbReference type="Pfam" id="PF00482">
    <property type="entry name" value="T2SSF"/>
    <property type="match status" value="2"/>
</dbReference>
<dbReference type="PRINTS" id="PR00812">
    <property type="entry name" value="BCTERIALGSPF"/>
</dbReference>
<dbReference type="FunFam" id="1.20.81.30:FF:000001">
    <property type="entry name" value="Type II secretion system protein F"/>
    <property type="match status" value="2"/>
</dbReference>
<evidence type="ECO:0000256" key="4">
    <source>
        <dbReference type="ARBA" id="ARBA00022519"/>
    </source>
</evidence>
<proteinExistence type="inferred from homology"/>
<dbReference type="EMBL" id="NDHY01000001">
    <property type="protein sequence ID" value="RII01089.1"/>
    <property type="molecule type" value="Genomic_DNA"/>
</dbReference>
<gene>
    <name evidence="10" type="ORF">B9J77_00705</name>
</gene>
<dbReference type="AlphaFoldDB" id="A0A399G061"/>
<name>A0A399G061_UNCN2</name>
<feature type="transmembrane region" description="Helical" evidence="8">
    <location>
        <begin position="183"/>
        <end position="203"/>
    </location>
</feature>
<keyword evidence="3" id="KW-1003">Cell membrane</keyword>
<keyword evidence="6 8" id="KW-1133">Transmembrane helix</keyword>
<keyword evidence="4" id="KW-0997">Cell inner membrane</keyword>
<evidence type="ECO:0000256" key="1">
    <source>
        <dbReference type="ARBA" id="ARBA00004429"/>
    </source>
</evidence>
<evidence type="ECO:0000259" key="9">
    <source>
        <dbReference type="Pfam" id="PF00482"/>
    </source>
</evidence>
<comment type="similarity">
    <text evidence="2">Belongs to the GSP F family.</text>
</comment>
<dbReference type="GO" id="GO:0005886">
    <property type="term" value="C:plasma membrane"/>
    <property type="evidence" value="ECO:0007669"/>
    <property type="project" value="UniProtKB-SubCell"/>
</dbReference>
<feature type="domain" description="Type II secretion system protein GspF" evidence="9">
    <location>
        <begin position="81"/>
        <end position="204"/>
    </location>
</feature>
<comment type="subcellular location">
    <subcellularLocation>
        <location evidence="1">Cell inner membrane</location>
        <topology evidence="1">Multi-pass membrane protein</topology>
    </subcellularLocation>
</comment>
<comment type="caution">
    <text evidence="10">The sequence shown here is derived from an EMBL/GenBank/DDBJ whole genome shotgun (WGS) entry which is preliminary data.</text>
</comment>
<dbReference type="InterPro" id="IPR042094">
    <property type="entry name" value="T2SS_GspF_sf"/>
</dbReference>
<dbReference type="PANTHER" id="PTHR30012:SF0">
    <property type="entry name" value="TYPE II SECRETION SYSTEM PROTEIN F-RELATED"/>
    <property type="match status" value="1"/>
</dbReference>
<reference evidence="10 11" key="1">
    <citation type="submission" date="2018-08" db="EMBL/GenBank/DDBJ databases">
        <title>Draft genome of candidate division NPL-UPA2 bacterium Unc8 that adapted to ultra-basic serpentinizing groundwater.</title>
        <authorList>
            <person name="Ishii S."/>
            <person name="Suzuki S."/>
            <person name="Nealson K.H."/>
        </authorList>
    </citation>
    <scope>NUCLEOTIDE SEQUENCE [LARGE SCALE GENOMIC DNA]</scope>
    <source>
        <strain evidence="10">Unc8</strain>
    </source>
</reference>
<evidence type="ECO:0000313" key="11">
    <source>
        <dbReference type="Proteomes" id="UP000266287"/>
    </source>
</evidence>